<proteinExistence type="predicted"/>
<organism evidence="1 2">
    <name type="scientific">Panagrolaimus sp. PS1159</name>
    <dbReference type="NCBI Taxonomy" id="55785"/>
    <lineage>
        <taxon>Eukaryota</taxon>
        <taxon>Metazoa</taxon>
        <taxon>Ecdysozoa</taxon>
        <taxon>Nematoda</taxon>
        <taxon>Chromadorea</taxon>
        <taxon>Rhabditida</taxon>
        <taxon>Tylenchina</taxon>
        <taxon>Panagrolaimomorpha</taxon>
        <taxon>Panagrolaimoidea</taxon>
        <taxon>Panagrolaimidae</taxon>
        <taxon>Panagrolaimus</taxon>
    </lineage>
</organism>
<dbReference type="Proteomes" id="UP000887580">
    <property type="component" value="Unplaced"/>
</dbReference>
<dbReference type="WBParaSite" id="PS1159_v2.g21530.t1">
    <property type="protein sequence ID" value="PS1159_v2.g21530.t1"/>
    <property type="gene ID" value="PS1159_v2.g21530"/>
</dbReference>
<name>A0AC35FXW3_9BILA</name>
<accession>A0AC35FXW3</accession>
<sequence length="371" mass="41925">MVLHIVVIQSISDILYTPCSTNGTLINYNINSNDIANFFTLYYPKNLIDNGTAISCQARFFTIVENHKIWMALYNGYTGDFIAFDDELNQFGQSFDSTNGIASFSSKTQSLTFKLNTLESNDWVAFEAVVIAYDPEIVQCPFSGQNISFFDSEKLIIPIASDFGQKTSDTNCQWTFRPSYRTYLKIVIQSLILNENIIFELKQNGTTIKRFDKNISKPEVYYFSADLGDLILYYSDTNDAISGNGFSALISEAIVPSSSLTEECPSMMKDNVLTVSNLDYEIGYKANQKCEYSIEVKENQEVFVEVTVFHIEKNVDKLSVIFEEFNYPLDEEDFNNILQVTSSANNSLISFEADSNIQQAGFESTPGENMK</sequence>
<evidence type="ECO:0000313" key="2">
    <source>
        <dbReference type="WBParaSite" id="PS1159_v2.g21530.t1"/>
    </source>
</evidence>
<reference evidence="2" key="1">
    <citation type="submission" date="2022-11" db="UniProtKB">
        <authorList>
            <consortium name="WormBaseParasite"/>
        </authorList>
    </citation>
    <scope>IDENTIFICATION</scope>
</reference>
<evidence type="ECO:0000313" key="1">
    <source>
        <dbReference type="Proteomes" id="UP000887580"/>
    </source>
</evidence>
<protein>
    <submittedName>
        <fullName evidence="2">CUB domain-containing protein</fullName>
    </submittedName>
</protein>